<feature type="compositionally biased region" description="Pro residues" evidence="1">
    <location>
        <begin position="185"/>
        <end position="196"/>
    </location>
</feature>
<feature type="chain" id="PRO_5032711113" description="Carbohydrate-binding domain-containing protein" evidence="2">
    <location>
        <begin position="24"/>
        <end position="984"/>
    </location>
</feature>
<comment type="caution">
    <text evidence="4">The sequence shown here is derived from an EMBL/GenBank/DDBJ whole genome shotgun (WGS) entry which is preliminary data.</text>
</comment>
<dbReference type="InterPro" id="IPR017853">
    <property type="entry name" value="GH"/>
</dbReference>
<sequence>MKSAILILTVAALCLTARGVSLSASCDARHGIYFPGQRVTLTFTARELRQPLEFSLRITDEFDRELHSERRPVEPDADGNWRVSIEAPAPRLGFYRVYPKLSDDTTIPAVSSRPAGCLTYAVIVDPARRHQYPQERSFFGLVGNSEDFSFLPMLGVSWSQDGRLPVGGRIWFLREPSGPGKAGQTPPPPPPPPPVNPVISMKTPAGELRWKPYGYFDLAYMPQWMRTPVYHRDAPAAGEKKRFLNGPFTPAGEREFRRICREVAAARAALTPAGERNFYEFGWEPHYPWNWTGTPDDIVTRYRIGAEEVRAADPHAFILGPNGAGLTAEYLQYYRDLFARGIGEFIDGISIHPYPKGYPPESRNMAELIRLLKELSRNSVGRELPIYALELGFLFPGDAAGDLKQMRGFLRSNLILLGEGVRTNYNFILTNTGVEMDYSMIHNLDPKLPWVAPASTPRAVIPALSALTWYLEGSRSAGSVDGLGLTGAGYAYERDSRVTLAVWDFSGDPREVEIPVGRTSLVVADHMGNERTLPAPDGVLKLTLTEDVQYLLDVSPELWGSRAFRFLDVETASGCAGEFLEISGTMKADSKPLSGVLKLSCGPELGSHGSELPLNLAPGGESPFRFRLPVPRETEPGEYELKLRLESAGRLRYALSPRIRIVSPVRLEQIVPVVSEEGRCAWRLRLHESAGRDFSGKISLRFPGIPESRMTRNFELAAGDSCELIFSRRDLDWNPLRARKAEISILGRNGWRSMTEVSLSTFAISRLPGSSDEAWRQIQLYPVSGLKSVVASPSGYRGRGDISGEVGAAWDERYLYLRFVVRDDVFCQPYNGIETWQGDCVQVAFAAREVEGSANRLAHTRQLGYSEYTLALTPRGPELYRTITFDGIRFPKALADSDVFPLKIRRHSSATGETIEYWAAFPWEALPVKPQPGARLGWSFTINDRDEANVSPLNCTRLGAFELKEPAQFGTLVLDPRYPEQSVK</sequence>
<gene>
    <name evidence="4" type="ORF">HF882_22150</name>
</gene>
<dbReference type="GO" id="GO:0004553">
    <property type="term" value="F:hydrolase activity, hydrolyzing O-glycosyl compounds"/>
    <property type="evidence" value="ECO:0007669"/>
    <property type="project" value="InterPro"/>
</dbReference>
<dbReference type="GO" id="GO:0030246">
    <property type="term" value="F:carbohydrate binding"/>
    <property type="evidence" value="ECO:0007669"/>
    <property type="project" value="InterPro"/>
</dbReference>
<evidence type="ECO:0000313" key="5">
    <source>
        <dbReference type="Proteomes" id="UP000576225"/>
    </source>
</evidence>
<name>A0A848B3E2_9BACT</name>
<dbReference type="AlphaFoldDB" id="A0A848B3E2"/>
<dbReference type="Gene3D" id="3.20.20.80">
    <property type="entry name" value="Glycosidases"/>
    <property type="match status" value="1"/>
</dbReference>
<dbReference type="RefSeq" id="WP_168964196.1">
    <property type="nucleotide sequence ID" value="NZ_JABAEW010000098.1"/>
</dbReference>
<reference evidence="4 5" key="1">
    <citation type="submission" date="2020-04" db="EMBL/GenBank/DDBJ databases">
        <authorList>
            <person name="Hitch T.C.A."/>
            <person name="Wylensek D."/>
            <person name="Clavel T."/>
        </authorList>
    </citation>
    <scope>NUCLEOTIDE SEQUENCE [LARGE SCALE GENOMIC DNA]</scope>
    <source>
        <strain evidence="4 5">COR2-253-APC-1A</strain>
    </source>
</reference>
<dbReference type="Pfam" id="PF06452">
    <property type="entry name" value="CBM9_1"/>
    <property type="match status" value="1"/>
</dbReference>
<dbReference type="Proteomes" id="UP000576225">
    <property type="component" value="Unassembled WGS sequence"/>
</dbReference>
<dbReference type="EMBL" id="JABAEW010000098">
    <property type="protein sequence ID" value="NMD89293.1"/>
    <property type="molecule type" value="Genomic_DNA"/>
</dbReference>
<feature type="signal peptide" evidence="2">
    <location>
        <begin position="1"/>
        <end position="23"/>
    </location>
</feature>
<protein>
    <recommendedName>
        <fullName evidence="3">Carbohydrate-binding domain-containing protein</fullName>
    </recommendedName>
</protein>
<evidence type="ECO:0000313" key="4">
    <source>
        <dbReference type="EMBL" id="NMD89293.1"/>
    </source>
</evidence>
<dbReference type="SUPFAM" id="SSF49344">
    <property type="entry name" value="CBD9-like"/>
    <property type="match status" value="1"/>
</dbReference>
<accession>A0A848B3E2</accession>
<keyword evidence="2" id="KW-0732">Signal</keyword>
<dbReference type="SUPFAM" id="SSF51445">
    <property type="entry name" value="(Trans)glycosidases"/>
    <property type="match status" value="1"/>
</dbReference>
<dbReference type="Gene3D" id="2.60.40.1190">
    <property type="match status" value="1"/>
</dbReference>
<organism evidence="4 5">
    <name type="scientific">Victivallis vadensis</name>
    <dbReference type="NCBI Taxonomy" id="172901"/>
    <lineage>
        <taxon>Bacteria</taxon>
        <taxon>Pseudomonadati</taxon>
        <taxon>Lentisphaerota</taxon>
        <taxon>Lentisphaeria</taxon>
        <taxon>Victivallales</taxon>
        <taxon>Victivallaceae</taxon>
        <taxon>Victivallis</taxon>
    </lineage>
</organism>
<evidence type="ECO:0000256" key="2">
    <source>
        <dbReference type="SAM" id="SignalP"/>
    </source>
</evidence>
<dbReference type="GO" id="GO:0016052">
    <property type="term" value="P:carbohydrate catabolic process"/>
    <property type="evidence" value="ECO:0007669"/>
    <property type="project" value="InterPro"/>
</dbReference>
<evidence type="ECO:0000256" key="1">
    <source>
        <dbReference type="SAM" id="MobiDB-lite"/>
    </source>
</evidence>
<dbReference type="InterPro" id="IPR010502">
    <property type="entry name" value="Carb-bd_dom_fam9"/>
</dbReference>
<proteinExistence type="predicted"/>
<evidence type="ECO:0000259" key="3">
    <source>
        <dbReference type="Pfam" id="PF06452"/>
    </source>
</evidence>
<feature type="domain" description="Carbohydrate-binding" evidence="3">
    <location>
        <begin position="769"/>
        <end position="975"/>
    </location>
</feature>
<feature type="region of interest" description="Disordered" evidence="1">
    <location>
        <begin position="175"/>
        <end position="196"/>
    </location>
</feature>